<dbReference type="PANTHER" id="PTHR13947:SF37">
    <property type="entry name" value="LD18367P"/>
    <property type="match status" value="1"/>
</dbReference>
<dbReference type="AlphaFoldDB" id="A0A4P6PYQ3"/>
<feature type="domain" description="N-acetyltransferase" evidence="2">
    <location>
        <begin position="130"/>
        <end position="258"/>
    </location>
</feature>
<dbReference type="KEGG" id="strr:EKD16_07495"/>
<reference evidence="3 4" key="1">
    <citation type="submission" date="2019-02" db="EMBL/GenBank/DDBJ databases">
        <authorList>
            <person name="Khodamoradi S."/>
            <person name="Hahnke R.L."/>
            <person name="Kaempfer P."/>
            <person name="Schumann P."/>
            <person name="Rohde M."/>
            <person name="Steinert M."/>
            <person name="Luzhetskyy A."/>
            <person name="Wink J."/>
            <person name="Ruckert C."/>
        </authorList>
    </citation>
    <scope>NUCLEOTIDE SEQUENCE [LARGE SCALE GENOMIC DNA]</scope>
    <source>
        <strain evidence="3 4">M2</strain>
    </source>
</reference>
<dbReference type="PROSITE" id="PS51186">
    <property type="entry name" value="GNAT"/>
    <property type="match status" value="1"/>
</dbReference>
<dbReference type="EMBL" id="CP036455">
    <property type="protein sequence ID" value="QBI53295.1"/>
    <property type="molecule type" value="Genomic_DNA"/>
</dbReference>
<dbReference type="SUPFAM" id="SSF55729">
    <property type="entry name" value="Acyl-CoA N-acyltransferases (Nat)"/>
    <property type="match status" value="1"/>
</dbReference>
<dbReference type="EC" id="2.3.1.189" evidence="3"/>
<dbReference type="InterPro" id="IPR000182">
    <property type="entry name" value="GNAT_dom"/>
</dbReference>
<dbReference type="OrthoDB" id="5243104at2"/>
<evidence type="ECO:0000313" key="4">
    <source>
        <dbReference type="Proteomes" id="UP000292235"/>
    </source>
</evidence>
<dbReference type="GO" id="GO:0035447">
    <property type="term" value="F:mycothiol synthase activity"/>
    <property type="evidence" value="ECO:0007669"/>
    <property type="project" value="UniProtKB-EC"/>
</dbReference>
<keyword evidence="3" id="KW-0012">Acyltransferase</keyword>
<dbReference type="CDD" id="cd04301">
    <property type="entry name" value="NAT_SF"/>
    <property type="match status" value="1"/>
</dbReference>
<dbReference type="Pfam" id="PF00583">
    <property type="entry name" value="Acetyltransf_1"/>
    <property type="match status" value="1"/>
</dbReference>
<dbReference type="InterPro" id="IPR050769">
    <property type="entry name" value="NAT_camello-type"/>
</dbReference>
<accession>A0A4P6PYQ3</accession>
<dbReference type="PANTHER" id="PTHR13947">
    <property type="entry name" value="GNAT FAMILY N-ACETYLTRANSFERASE"/>
    <property type="match status" value="1"/>
</dbReference>
<evidence type="ECO:0000259" key="2">
    <source>
        <dbReference type="PROSITE" id="PS51186"/>
    </source>
</evidence>
<dbReference type="InterPro" id="IPR016181">
    <property type="entry name" value="Acyl_CoA_acyltransferase"/>
</dbReference>
<name>A0A4P6PYQ3_9ACTN</name>
<dbReference type="GO" id="GO:0008080">
    <property type="term" value="F:N-acetyltransferase activity"/>
    <property type="evidence" value="ECO:0007669"/>
    <property type="project" value="InterPro"/>
</dbReference>
<dbReference type="Gene3D" id="3.40.630.30">
    <property type="match status" value="1"/>
</dbReference>
<organism evidence="3 4">
    <name type="scientific">Streptomonospora litoralis</name>
    <dbReference type="NCBI Taxonomy" id="2498135"/>
    <lineage>
        <taxon>Bacteria</taxon>
        <taxon>Bacillati</taxon>
        <taxon>Actinomycetota</taxon>
        <taxon>Actinomycetes</taxon>
        <taxon>Streptosporangiales</taxon>
        <taxon>Nocardiopsidaceae</taxon>
        <taxon>Streptomonospora</taxon>
    </lineage>
</organism>
<gene>
    <name evidence="3" type="primary">mshD3</name>
    <name evidence="3" type="ORF">EKD16_07495</name>
</gene>
<proteinExistence type="predicted"/>
<keyword evidence="4" id="KW-1185">Reference proteome</keyword>
<sequence>MPPSEVAAPETVRGLQERAARALPAREAVDVAGWVLRDAPGCAWWVGTAQPHGDTDGPGELARRLAEAEKFYAARGTAAGFQISPGACPQALDGVLAQRGYRRHGSLSLQAAPTDRVVSAGSAAPLRVHVDDRPSRAWFDTWLAVQGPTADQRAERELLDRVPGPSAYACAVLGDDVVAVGRAVADTGWAGVFGMSALPRARGLGAGRAVLAALADWARTQAAERMYLQVLRDNTPALRLYERSGFSEVCHYHYRRAD</sequence>
<keyword evidence="1 3" id="KW-0808">Transferase</keyword>
<dbReference type="Proteomes" id="UP000292235">
    <property type="component" value="Chromosome"/>
</dbReference>
<protein>
    <submittedName>
        <fullName evidence="3">Mycothiol acetyltransferase</fullName>
        <ecNumber evidence="3">2.3.1.189</ecNumber>
    </submittedName>
</protein>
<evidence type="ECO:0000256" key="1">
    <source>
        <dbReference type="ARBA" id="ARBA00022679"/>
    </source>
</evidence>
<dbReference type="RefSeq" id="WP_131097688.1">
    <property type="nucleotide sequence ID" value="NZ_CP036455.1"/>
</dbReference>
<evidence type="ECO:0000313" key="3">
    <source>
        <dbReference type="EMBL" id="QBI53295.1"/>
    </source>
</evidence>